<dbReference type="Pfam" id="PF13534">
    <property type="entry name" value="Fer4_17"/>
    <property type="match status" value="1"/>
</dbReference>
<dbReference type="Gene3D" id="1.10.1060.10">
    <property type="entry name" value="Alpha-helical ferredoxin"/>
    <property type="match status" value="2"/>
</dbReference>
<evidence type="ECO:0000256" key="1">
    <source>
        <dbReference type="ARBA" id="ARBA00022485"/>
    </source>
</evidence>
<sequence length="802" mass="86162">MDQKRLHEIEARCTQESPPRCRAACPFDLDVRAFMTHMAAGRVSEARKLLERHLPLPGVLARLCDHPCEEVCLRRDLGGSVAMHGLELSCMLTAGQQSRPLPLPPKKKRMAVAGAGLTGLAAAWDLSRKGYPVTVFHTDAPESALLAAYPVLASAGLDKDFLAEDMALLTRQKVRFELATLDAALATRLAEEFDGVLLDADAAPDLAPAQTDVDAETLLWRDNLCCAGWKNRTPTGHAYASPATQAGQGRRAAQTLDRLVSGVSLTAAREKAQGPLHTDITGIAPNPRREPAGLTHTPEEAAQEAARCLQCQCLICVKECVYLQKYKGYPRVYARQAHNNASIVKGLHTANAMINGCALCGQCEELCPENFSMAELCLAAREDMVERGFMPPTAHEFALEDMENASGPECALTLPDPSLPQGVAPAWAFFPGCQLTASRGEQVAALYARLREAFAHDPTPGVGIMLACCGIPARWAGRAKRFQEHTAALRAAWEGLGKPRIMAACSSCLTVLREALPEARAVSVWEVLDGLSENAWAATAPGATGGGRPAGMPAVLSVQDPCTARHDPAWLAAVRSLARKAGVTLEEPRLSGPTTACCGYGGLVWCAQPDTAEAMSAHRAAELPHPGLASCIMCRDRLAASGKECWHLLDLLFPALAGAAGQERGPGLSARRANRAALRRRLLHECLGEEAARPPEGKVRVTPELLARLEARHILLEDVEAAVAGAEASGHRFKNLENGHWLGSWRPRQVTFWVEYTPEGAGFVLHDAWCHRMVVPGSGGQEAAEVINRHQCCTDGSRGEQS</sequence>
<feature type="domain" description="Cysteine-rich" evidence="6">
    <location>
        <begin position="427"/>
        <end position="513"/>
    </location>
</feature>
<feature type="domain" description="Dihydroprymidine dehydrogenase" evidence="7">
    <location>
        <begin position="10"/>
        <end position="88"/>
    </location>
</feature>
<dbReference type="AlphaFoldDB" id="A0A6H3FAV5"/>
<dbReference type="EMBL" id="SIXC01000004">
    <property type="protein sequence ID" value="TBH80893.1"/>
    <property type="molecule type" value="Genomic_DNA"/>
</dbReference>
<dbReference type="GO" id="GO:0051539">
    <property type="term" value="F:4 iron, 4 sulfur cluster binding"/>
    <property type="evidence" value="ECO:0007669"/>
    <property type="project" value="UniProtKB-KW"/>
</dbReference>
<dbReference type="GO" id="GO:0016491">
    <property type="term" value="F:oxidoreductase activity"/>
    <property type="evidence" value="ECO:0007669"/>
    <property type="project" value="UniProtKB-KW"/>
</dbReference>
<dbReference type="InterPro" id="IPR004017">
    <property type="entry name" value="Cys_rich_dom"/>
</dbReference>
<keyword evidence="5" id="KW-0411">Iron-sulfur</keyword>
<keyword evidence="1" id="KW-0004">4Fe-4S</keyword>
<accession>A0A6H3FAV5</accession>
<dbReference type="GO" id="GO:0046872">
    <property type="term" value="F:metal ion binding"/>
    <property type="evidence" value="ECO:0007669"/>
    <property type="project" value="UniProtKB-KW"/>
</dbReference>
<evidence type="ECO:0000256" key="5">
    <source>
        <dbReference type="ARBA" id="ARBA00023014"/>
    </source>
</evidence>
<dbReference type="InterPro" id="IPR036188">
    <property type="entry name" value="FAD/NAD-bd_sf"/>
</dbReference>
<evidence type="ECO:0000256" key="2">
    <source>
        <dbReference type="ARBA" id="ARBA00022723"/>
    </source>
</evidence>
<dbReference type="SUPFAM" id="SSF46548">
    <property type="entry name" value="alpha-helical ferredoxin"/>
    <property type="match status" value="2"/>
</dbReference>
<evidence type="ECO:0000259" key="6">
    <source>
        <dbReference type="Pfam" id="PF02754"/>
    </source>
</evidence>
<dbReference type="InterPro" id="IPR009051">
    <property type="entry name" value="Helical_ferredxn"/>
</dbReference>
<dbReference type="Gene3D" id="3.50.50.60">
    <property type="entry name" value="FAD/NAD(P)-binding domain"/>
    <property type="match status" value="1"/>
</dbReference>
<dbReference type="Proteomes" id="UP000292919">
    <property type="component" value="Unassembled WGS sequence"/>
</dbReference>
<dbReference type="InterPro" id="IPR028261">
    <property type="entry name" value="DPD_II"/>
</dbReference>
<dbReference type="PANTHER" id="PTHR43255">
    <property type="entry name" value="IRON-SULFUR-BINDING OXIDOREDUCTASE FADF-RELATED-RELATED"/>
    <property type="match status" value="1"/>
</dbReference>
<dbReference type="PANTHER" id="PTHR43255:SF1">
    <property type="entry name" value="IRON-SULFUR-BINDING OXIDOREDUCTASE FADF-RELATED"/>
    <property type="match status" value="1"/>
</dbReference>
<dbReference type="GO" id="GO:0005886">
    <property type="term" value="C:plasma membrane"/>
    <property type="evidence" value="ECO:0007669"/>
    <property type="project" value="TreeGrafter"/>
</dbReference>
<comment type="caution">
    <text evidence="8">The sequence shown here is derived from an EMBL/GenBank/DDBJ whole genome shotgun (WGS) entry which is preliminary data.</text>
</comment>
<keyword evidence="9" id="KW-1185">Reference proteome</keyword>
<evidence type="ECO:0000256" key="4">
    <source>
        <dbReference type="ARBA" id="ARBA00023004"/>
    </source>
</evidence>
<dbReference type="SUPFAM" id="SSF51971">
    <property type="entry name" value="Nucleotide-binding domain"/>
    <property type="match status" value="1"/>
</dbReference>
<dbReference type="InterPro" id="IPR017900">
    <property type="entry name" value="4Fe4S_Fe_S_CS"/>
</dbReference>
<gene>
    <name evidence="8" type="ORF">EB812_04630</name>
</gene>
<keyword evidence="2" id="KW-0479">Metal-binding</keyword>
<proteinExistence type="predicted"/>
<dbReference type="Pfam" id="PF14691">
    <property type="entry name" value="Fer4_20"/>
    <property type="match status" value="1"/>
</dbReference>
<evidence type="ECO:0008006" key="10">
    <source>
        <dbReference type="Google" id="ProtNLM"/>
    </source>
</evidence>
<dbReference type="Pfam" id="PF02754">
    <property type="entry name" value="CCG"/>
    <property type="match status" value="1"/>
</dbReference>
<dbReference type="NCBIfam" id="NF045663">
    <property type="entry name" value="diclust_near_Sec"/>
    <property type="match status" value="1"/>
</dbReference>
<evidence type="ECO:0000259" key="7">
    <source>
        <dbReference type="Pfam" id="PF14691"/>
    </source>
</evidence>
<evidence type="ECO:0000313" key="9">
    <source>
        <dbReference type="Proteomes" id="UP000292919"/>
    </source>
</evidence>
<dbReference type="PROSITE" id="PS00198">
    <property type="entry name" value="4FE4S_FER_1"/>
    <property type="match status" value="1"/>
</dbReference>
<evidence type="ECO:0000313" key="8">
    <source>
        <dbReference type="EMBL" id="TBH80893.1"/>
    </source>
</evidence>
<protein>
    <recommendedName>
        <fullName evidence="10">Fe-S oxidoreductase</fullName>
    </recommendedName>
</protein>
<keyword evidence="4" id="KW-0408">Iron</keyword>
<dbReference type="InterPro" id="IPR051460">
    <property type="entry name" value="HdrC_iron-sulfur_subunit"/>
</dbReference>
<organism evidence="8 9">
    <name type="scientific">Desulfovibrio legallii</name>
    <dbReference type="NCBI Taxonomy" id="571438"/>
    <lineage>
        <taxon>Bacteria</taxon>
        <taxon>Pseudomonadati</taxon>
        <taxon>Thermodesulfobacteriota</taxon>
        <taxon>Desulfovibrionia</taxon>
        <taxon>Desulfovibrionales</taxon>
        <taxon>Desulfovibrionaceae</taxon>
        <taxon>Desulfovibrio</taxon>
    </lineage>
</organism>
<reference evidence="8 9" key="1">
    <citation type="submission" date="2018-12" db="EMBL/GenBank/DDBJ databases">
        <title>First genome draft of Desulfovibrio legallis sp. nov.</title>
        <authorList>
            <person name="Ben Dhia O."/>
            <person name="Najjari A."/>
            <person name="Ferjani R."/>
            <person name="Fhoula I."/>
            <person name="Fardeau M.-L."/>
            <person name="Boudabbous A."/>
            <person name="Ouzari H.I."/>
        </authorList>
    </citation>
    <scope>NUCLEOTIDE SEQUENCE [LARGE SCALE GENOMIC DNA]</scope>
    <source>
        <strain evidence="8 9">H1T</strain>
    </source>
</reference>
<keyword evidence="3" id="KW-0560">Oxidoreductase</keyword>
<name>A0A6H3FAV5_9BACT</name>
<evidence type="ECO:0000256" key="3">
    <source>
        <dbReference type="ARBA" id="ARBA00023002"/>
    </source>
</evidence>